<protein>
    <submittedName>
        <fullName evidence="1">Uncharacterized protein</fullName>
    </submittedName>
</protein>
<evidence type="ECO:0000313" key="2">
    <source>
        <dbReference type="Proteomes" id="UP000007879"/>
    </source>
</evidence>
<evidence type="ECO:0000313" key="1">
    <source>
        <dbReference type="EnsemblMetazoa" id="XP_019863289.1"/>
    </source>
</evidence>
<name>A0AAN0K1Y6_AMPQE</name>
<dbReference type="AlphaFoldDB" id="A0AAN0K1Y6"/>
<sequence>MLTTISSQFDGGNSLHIAAASLSLASAKTLLKYKADAGFADATGLLPHEVIPQVYMFYQVYKMIKSCHRYHKRNNPVANRNQEEDYQPLVGNDDDWIADCIENPQEYDEQHVPCRMDDVSEEDQEPITIATAATYGSINETTV</sequence>
<keyword evidence="2" id="KW-1185">Reference proteome</keyword>
<organism evidence="1 2">
    <name type="scientific">Amphimedon queenslandica</name>
    <name type="common">Sponge</name>
    <dbReference type="NCBI Taxonomy" id="400682"/>
    <lineage>
        <taxon>Eukaryota</taxon>
        <taxon>Metazoa</taxon>
        <taxon>Porifera</taxon>
        <taxon>Demospongiae</taxon>
        <taxon>Heteroscleromorpha</taxon>
        <taxon>Haplosclerida</taxon>
        <taxon>Niphatidae</taxon>
        <taxon>Amphimedon</taxon>
    </lineage>
</organism>
<proteinExistence type="predicted"/>
<accession>A0AAN0K1Y6</accession>
<reference evidence="1" key="2">
    <citation type="submission" date="2024-06" db="UniProtKB">
        <authorList>
            <consortium name="EnsemblMetazoa"/>
        </authorList>
    </citation>
    <scope>IDENTIFICATION</scope>
</reference>
<dbReference type="EnsemblMetazoa" id="XM_020007730.1">
    <property type="protein sequence ID" value="XP_019863289.1"/>
    <property type="gene ID" value="LOC109592217"/>
</dbReference>
<dbReference type="Proteomes" id="UP000007879">
    <property type="component" value="Unassembled WGS sequence"/>
</dbReference>
<dbReference type="KEGG" id="aqu:109592217"/>
<reference evidence="2" key="1">
    <citation type="journal article" date="2010" name="Nature">
        <title>The Amphimedon queenslandica genome and the evolution of animal complexity.</title>
        <authorList>
            <person name="Srivastava M."/>
            <person name="Simakov O."/>
            <person name="Chapman J."/>
            <person name="Fahey B."/>
            <person name="Gauthier M.E."/>
            <person name="Mitros T."/>
            <person name="Richards G.S."/>
            <person name="Conaco C."/>
            <person name="Dacre M."/>
            <person name="Hellsten U."/>
            <person name="Larroux C."/>
            <person name="Putnam N.H."/>
            <person name="Stanke M."/>
            <person name="Adamska M."/>
            <person name="Darling A."/>
            <person name="Degnan S.M."/>
            <person name="Oakley T.H."/>
            <person name="Plachetzki D.C."/>
            <person name="Zhai Y."/>
            <person name="Adamski M."/>
            <person name="Calcino A."/>
            <person name="Cummins S.F."/>
            <person name="Goodstein D.M."/>
            <person name="Harris C."/>
            <person name="Jackson D.J."/>
            <person name="Leys S.P."/>
            <person name="Shu S."/>
            <person name="Woodcroft B.J."/>
            <person name="Vervoort M."/>
            <person name="Kosik K.S."/>
            <person name="Manning G."/>
            <person name="Degnan B.M."/>
            <person name="Rokhsar D.S."/>
        </authorList>
    </citation>
    <scope>NUCLEOTIDE SEQUENCE [LARGE SCALE GENOMIC DNA]</scope>
</reference>